<dbReference type="EMBL" id="QGKV02001507">
    <property type="protein sequence ID" value="KAF3532293.1"/>
    <property type="molecule type" value="Genomic_DNA"/>
</dbReference>
<accession>A0ABQ7BJ07</accession>
<comment type="caution">
    <text evidence="1">The sequence shown here is derived from an EMBL/GenBank/DDBJ whole genome shotgun (WGS) entry which is preliminary data.</text>
</comment>
<gene>
    <name evidence="1" type="ORF">DY000_02042112</name>
</gene>
<keyword evidence="2" id="KW-1185">Reference proteome</keyword>
<evidence type="ECO:0000313" key="2">
    <source>
        <dbReference type="Proteomes" id="UP000266723"/>
    </source>
</evidence>
<reference evidence="1 2" key="1">
    <citation type="journal article" date="2020" name="BMC Genomics">
        <title>Intraspecific diversification of the crop wild relative Brassica cretica Lam. using demographic model selection.</title>
        <authorList>
            <person name="Kioukis A."/>
            <person name="Michalopoulou V.A."/>
            <person name="Briers L."/>
            <person name="Pirintsos S."/>
            <person name="Studholme D.J."/>
            <person name="Pavlidis P."/>
            <person name="Sarris P.F."/>
        </authorList>
    </citation>
    <scope>NUCLEOTIDE SEQUENCE [LARGE SCALE GENOMIC DNA]</scope>
    <source>
        <strain evidence="2">cv. PFS-1207/04</strain>
    </source>
</reference>
<proteinExistence type="predicted"/>
<sequence>MYSPEKHGYGTEKPLRRNSLLWWKISYSSDQVPQELKTPTPGYLTKPGSTHQNQDIYHNDCTQQLGLQTLRFQQTSTGIR</sequence>
<name>A0ABQ7BJ07_BRACR</name>
<evidence type="ECO:0000313" key="1">
    <source>
        <dbReference type="EMBL" id="KAF3532293.1"/>
    </source>
</evidence>
<organism evidence="1 2">
    <name type="scientific">Brassica cretica</name>
    <name type="common">Mustard</name>
    <dbReference type="NCBI Taxonomy" id="69181"/>
    <lineage>
        <taxon>Eukaryota</taxon>
        <taxon>Viridiplantae</taxon>
        <taxon>Streptophyta</taxon>
        <taxon>Embryophyta</taxon>
        <taxon>Tracheophyta</taxon>
        <taxon>Spermatophyta</taxon>
        <taxon>Magnoliopsida</taxon>
        <taxon>eudicotyledons</taxon>
        <taxon>Gunneridae</taxon>
        <taxon>Pentapetalae</taxon>
        <taxon>rosids</taxon>
        <taxon>malvids</taxon>
        <taxon>Brassicales</taxon>
        <taxon>Brassicaceae</taxon>
        <taxon>Brassiceae</taxon>
        <taxon>Brassica</taxon>
    </lineage>
</organism>
<dbReference type="Proteomes" id="UP000266723">
    <property type="component" value="Unassembled WGS sequence"/>
</dbReference>
<protein>
    <submittedName>
        <fullName evidence="1">Uncharacterized protein</fullName>
    </submittedName>
</protein>